<dbReference type="EMBL" id="BMAW01067902">
    <property type="protein sequence ID" value="GFT61890.1"/>
    <property type="molecule type" value="Genomic_DNA"/>
</dbReference>
<sequence>MTFSKFLDPKNDISFKRIFGTEKNKDILIHFLNDILGFTGKNEIKDIEFLSTIQASDIVAKKQSIVDVLCRDENGLQVIVEMQVAKTKGFEKRAQYYAAKAYSRQG</sequence>
<dbReference type="PANTHER" id="PTHR41317">
    <property type="entry name" value="PD-(D_E)XK NUCLEASE FAMILY TRANSPOSASE"/>
    <property type="match status" value="1"/>
</dbReference>
<evidence type="ECO:0000313" key="2">
    <source>
        <dbReference type="Proteomes" id="UP000887013"/>
    </source>
</evidence>
<dbReference type="Pfam" id="PF12784">
    <property type="entry name" value="PDDEXK_2"/>
    <property type="match status" value="1"/>
</dbReference>
<dbReference type="NCBIfam" id="TIGR01784">
    <property type="entry name" value="T_den_put_tspse"/>
    <property type="match status" value="1"/>
</dbReference>
<name>A0A8X6PFN1_NEPPI</name>
<dbReference type="Proteomes" id="UP000887013">
    <property type="component" value="Unassembled WGS sequence"/>
</dbReference>
<evidence type="ECO:0000313" key="1">
    <source>
        <dbReference type="EMBL" id="GFT61890.1"/>
    </source>
</evidence>
<gene>
    <name evidence="1" type="primary">WCLE_005010</name>
    <name evidence="1" type="ORF">NPIL_404921</name>
</gene>
<organism evidence="1 2">
    <name type="scientific">Nephila pilipes</name>
    <name type="common">Giant wood spider</name>
    <name type="synonym">Nephila maculata</name>
    <dbReference type="NCBI Taxonomy" id="299642"/>
    <lineage>
        <taxon>Eukaryota</taxon>
        <taxon>Metazoa</taxon>
        <taxon>Ecdysozoa</taxon>
        <taxon>Arthropoda</taxon>
        <taxon>Chelicerata</taxon>
        <taxon>Arachnida</taxon>
        <taxon>Araneae</taxon>
        <taxon>Araneomorphae</taxon>
        <taxon>Entelegynae</taxon>
        <taxon>Araneoidea</taxon>
        <taxon>Nephilidae</taxon>
        <taxon>Nephila</taxon>
    </lineage>
</organism>
<dbReference type="InterPro" id="IPR010106">
    <property type="entry name" value="RpnA"/>
</dbReference>
<dbReference type="PANTHER" id="PTHR41317:SF1">
    <property type="entry name" value="PD-(D_E)XK NUCLEASE FAMILY TRANSPOSASE"/>
    <property type="match status" value="1"/>
</dbReference>
<accession>A0A8X6PFN1</accession>
<keyword evidence="2" id="KW-1185">Reference proteome</keyword>
<dbReference type="AlphaFoldDB" id="A0A8X6PFN1"/>
<proteinExistence type="predicted"/>
<dbReference type="OrthoDB" id="6427855at2759"/>
<comment type="caution">
    <text evidence="1">The sequence shown here is derived from an EMBL/GenBank/DDBJ whole genome shotgun (WGS) entry which is preliminary data.</text>
</comment>
<protein>
    <submittedName>
        <fullName evidence="1">Putative transposase</fullName>
    </submittedName>
</protein>
<reference evidence="1" key="1">
    <citation type="submission" date="2020-08" db="EMBL/GenBank/DDBJ databases">
        <title>Multicomponent nature underlies the extraordinary mechanical properties of spider dragline silk.</title>
        <authorList>
            <person name="Kono N."/>
            <person name="Nakamura H."/>
            <person name="Mori M."/>
            <person name="Yoshida Y."/>
            <person name="Ohtoshi R."/>
            <person name="Malay A.D."/>
            <person name="Moran D.A.P."/>
            <person name="Tomita M."/>
            <person name="Numata K."/>
            <person name="Arakawa K."/>
        </authorList>
    </citation>
    <scope>NUCLEOTIDE SEQUENCE</scope>
</reference>